<protein>
    <submittedName>
        <fullName evidence="2">Uncharacterized protein</fullName>
    </submittedName>
</protein>
<name>A0AB36FQN0_ALTMA</name>
<evidence type="ECO:0000256" key="1">
    <source>
        <dbReference type="SAM" id="Coils"/>
    </source>
</evidence>
<accession>A0AB36FQN0</accession>
<evidence type="ECO:0000313" key="3">
    <source>
        <dbReference type="Proteomes" id="UP000095392"/>
    </source>
</evidence>
<dbReference type="Proteomes" id="UP000095392">
    <property type="component" value="Unassembled WGS sequence"/>
</dbReference>
<keyword evidence="3" id="KW-1185">Reference proteome</keyword>
<dbReference type="RefSeq" id="WP_069945414.1">
    <property type="nucleotide sequence ID" value="NZ_MIPW01000044.1"/>
</dbReference>
<sequence length="155" mass="18337">MSNFDERNQRDFEENTERLVEAIDKIGSSANLPATIAQLSLLTGMHRNAISRRQWPVVKLKEIKNKRKALKQQQSSEKKQIAPITILEGKLDNAKRELVYWFNKNLDNEKKIKQLEQNLQRMTQARDDYEDRLKQERQKTSELTKQLNIMRELLS</sequence>
<proteinExistence type="predicted"/>
<comment type="caution">
    <text evidence="2">The sequence shown here is derived from an EMBL/GenBank/DDBJ whole genome shotgun (WGS) entry which is preliminary data.</text>
</comment>
<evidence type="ECO:0000313" key="2">
    <source>
        <dbReference type="EMBL" id="OES24251.1"/>
    </source>
</evidence>
<keyword evidence="1" id="KW-0175">Coiled coil</keyword>
<dbReference type="EMBL" id="MIPY01000065">
    <property type="protein sequence ID" value="OES24251.1"/>
    <property type="molecule type" value="Genomic_DNA"/>
</dbReference>
<gene>
    <name evidence="2" type="ORF">BFV95_4853</name>
</gene>
<organism evidence="2 3">
    <name type="scientific">Alteromonas macleodii</name>
    <name type="common">Pseudoalteromonas macleodii</name>
    <dbReference type="NCBI Taxonomy" id="28108"/>
    <lineage>
        <taxon>Bacteria</taxon>
        <taxon>Pseudomonadati</taxon>
        <taxon>Pseudomonadota</taxon>
        <taxon>Gammaproteobacteria</taxon>
        <taxon>Alteromonadales</taxon>
        <taxon>Alteromonadaceae</taxon>
        <taxon>Alteromonas/Salinimonas group</taxon>
        <taxon>Alteromonas</taxon>
    </lineage>
</organism>
<dbReference type="AlphaFoldDB" id="A0AB36FQN0"/>
<reference evidence="2 3" key="1">
    <citation type="submission" date="2016-09" db="EMBL/GenBank/DDBJ databases">
        <title>Draft Genome Sequence of four Alteromonas macleodii strains isolated from copper coupons and grown long-term at elevated copper levels.</title>
        <authorList>
            <person name="Cusick K."/>
            <person name="Dale J."/>
            <person name="Little B."/>
            <person name="Biffinger J."/>
        </authorList>
    </citation>
    <scope>NUCLEOTIDE SEQUENCE [LARGE SCALE GENOMIC DNA]</scope>
    <source>
        <strain evidence="2 3">KCP01</strain>
    </source>
</reference>
<feature type="coiled-coil region" evidence="1">
    <location>
        <begin position="105"/>
        <end position="153"/>
    </location>
</feature>